<protein>
    <recommendedName>
        <fullName evidence="3">DegT/DnrJ/EryC1/StrS aminotransferase</fullName>
    </recommendedName>
</protein>
<proteinExistence type="predicted"/>
<evidence type="ECO:0000313" key="1">
    <source>
        <dbReference type="EMBL" id="EFM09415.1"/>
    </source>
</evidence>
<dbReference type="OrthoDB" id="4151975at2"/>
<dbReference type="Proteomes" id="UP000005387">
    <property type="component" value="Unassembled WGS sequence"/>
</dbReference>
<accession>E0IE61</accession>
<evidence type="ECO:0008006" key="3">
    <source>
        <dbReference type="Google" id="ProtNLM"/>
    </source>
</evidence>
<keyword evidence="2" id="KW-1185">Reference proteome</keyword>
<dbReference type="RefSeq" id="WP_006039937.1">
    <property type="nucleotide sequence ID" value="NZ_AEDD01000011.1"/>
</dbReference>
<gene>
    <name evidence="1" type="ORF">PaecuDRAFT_3952</name>
</gene>
<dbReference type="EMBL" id="AEDD01000011">
    <property type="protein sequence ID" value="EFM09415.1"/>
    <property type="molecule type" value="Genomic_DNA"/>
</dbReference>
<dbReference type="STRING" id="717606.PaecuDRAFT_3952"/>
<name>E0IE61_9BACL</name>
<evidence type="ECO:0000313" key="2">
    <source>
        <dbReference type="Proteomes" id="UP000005387"/>
    </source>
</evidence>
<reference evidence="1 2" key="1">
    <citation type="submission" date="2010-07" db="EMBL/GenBank/DDBJ databases">
        <title>The draft genome of Paenibacillus curdlanolyticus YK9.</title>
        <authorList>
            <consortium name="US DOE Joint Genome Institute (JGI-PGF)"/>
            <person name="Lucas S."/>
            <person name="Copeland A."/>
            <person name="Lapidus A."/>
            <person name="Cheng J.-F."/>
            <person name="Bruce D."/>
            <person name="Goodwin L."/>
            <person name="Pitluck S."/>
            <person name="Land M.L."/>
            <person name="Hauser L."/>
            <person name="Chang Y.-J."/>
            <person name="Jeffries C."/>
            <person name="Anderson I.J."/>
            <person name="Johnson E."/>
            <person name="Loganathan U."/>
            <person name="Mulhopadhyay B."/>
            <person name="Kyrpides N."/>
            <person name="Woyke T.J."/>
        </authorList>
    </citation>
    <scope>NUCLEOTIDE SEQUENCE [LARGE SCALE GENOMIC DNA]</scope>
    <source>
        <strain evidence="1 2">YK9</strain>
    </source>
</reference>
<organism evidence="1 2">
    <name type="scientific">Paenibacillus curdlanolyticus YK9</name>
    <dbReference type="NCBI Taxonomy" id="717606"/>
    <lineage>
        <taxon>Bacteria</taxon>
        <taxon>Bacillati</taxon>
        <taxon>Bacillota</taxon>
        <taxon>Bacilli</taxon>
        <taxon>Bacillales</taxon>
        <taxon>Paenibacillaceae</taxon>
        <taxon>Paenibacillus</taxon>
    </lineage>
</organism>
<dbReference type="eggNOG" id="ENOG5033QZ0">
    <property type="taxonomic scope" value="Bacteria"/>
</dbReference>
<sequence length="221" mass="24349">MSDTLTKPAAPAIEKEHYFSLSFVLSRVLNSGVIMSIEKNDHELKGLEKAIAKLTNTRYVSLFNSFTGAVHGALWGQDIVYGSTARIDNASEQERKFANWLGIQLVTNPQTEAAYSAIAVDGQNLHRLDQAVRDSAGQSPVFVLDFTGLGFGPVAAIASNDELIWKKAERLKIFGAFDLQTMWTQEESSPELQPAAQFNYRLSPLVAACVKISLLRRKQSS</sequence>
<dbReference type="AlphaFoldDB" id="E0IE61"/>
<dbReference type="SUPFAM" id="SSF53383">
    <property type="entry name" value="PLP-dependent transferases"/>
    <property type="match status" value="1"/>
</dbReference>
<dbReference type="InterPro" id="IPR015424">
    <property type="entry name" value="PyrdxlP-dep_Trfase"/>
</dbReference>